<protein>
    <submittedName>
        <fullName evidence="4">Uncharacterized protein</fullName>
    </submittedName>
</protein>
<keyword evidence="2" id="KW-0472">Membrane</keyword>
<organism evidence="4 5">
    <name type="scientific">Mortierella isabellina</name>
    <name type="common">Filamentous fungus</name>
    <name type="synonym">Umbelopsis isabellina</name>
    <dbReference type="NCBI Taxonomy" id="91625"/>
    <lineage>
        <taxon>Eukaryota</taxon>
        <taxon>Fungi</taxon>
        <taxon>Fungi incertae sedis</taxon>
        <taxon>Mucoromycota</taxon>
        <taxon>Mucoromycotina</taxon>
        <taxon>Umbelopsidomycetes</taxon>
        <taxon>Umbelopsidales</taxon>
        <taxon>Umbelopsidaceae</taxon>
        <taxon>Umbelopsis</taxon>
    </lineage>
</organism>
<dbReference type="Proteomes" id="UP000654370">
    <property type="component" value="Unassembled WGS sequence"/>
</dbReference>
<keyword evidence="3" id="KW-0732">Signal</keyword>
<comment type="caution">
    <text evidence="4">The sequence shown here is derived from an EMBL/GenBank/DDBJ whole genome shotgun (WGS) entry which is preliminary data.</text>
</comment>
<feature type="region of interest" description="Disordered" evidence="1">
    <location>
        <begin position="46"/>
        <end position="78"/>
    </location>
</feature>
<evidence type="ECO:0000256" key="2">
    <source>
        <dbReference type="SAM" id="Phobius"/>
    </source>
</evidence>
<evidence type="ECO:0000256" key="1">
    <source>
        <dbReference type="SAM" id="MobiDB-lite"/>
    </source>
</evidence>
<dbReference type="OrthoDB" id="2435580at2759"/>
<sequence>MLLRWLLVISSVLVLLAAAAPSASVSSDVHESSLSMSSASTPASLVPSLATSTPPLAPPVPTNTVNSGGFSDDARGEHDQQNWLQQHSRWVFVLVIGLLVAAAIIYYVVRGIRRARRTLKSENEKLASLSMHPPKYEEAAPRY</sequence>
<evidence type="ECO:0000313" key="5">
    <source>
        <dbReference type="Proteomes" id="UP000654370"/>
    </source>
</evidence>
<dbReference type="EMBL" id="JAEPQZ010000001">
    <property type="protein sequence ID" value="KAG2185940.1"/>
    <property type="molecule type" value="Genomic_DNA"/>
</dbReference>
<feature type="signal peptide" evidence="3">
    <location>
        <begin position="1"/>
        <end position="19"/>
    </location>
</feature>
<accession>A0A8H7Q5Z7</accession>
<keyword evidence="5" id="KW-1185">Reference proteome</keyword>
<reference evidence="4" key="1">
    <citation type="submission" date="2020-12" db="EMBL/GenBank/DDBJ databases">
        <title>Metabolic potential, ecology and presence of endohyphal bacteria is reflected in genomic diversity of Mucoromycotina.</title>
        <authorList>
            <person name="Muszewska A."/>
            <person name="Okrasinska A."/>
            <person name="Steczkiewicz K."/>
            <person name="Drgas O."/>
            <person name="Orlowska M."/>
            <person name="Perlinska-Lenart U."/>
            <person name="Aleksandrzak-Piekarczyk T."/>
            <person name="Szatraj K."/>
            <person name="Zielenkiewicz U."/>
            <person name="Pilsyk S."/>
            <person name="Malc E."/>
            <person name="Mieczkowski P."/>
            <person name="Kruszewska J.S."/>
            <person name="Biernat P."/>
            <person name="Pawlowska J."/>
        </authorList>
    </citation>
    <scope>NUCLEOTIDE SEQUENCE</scope>
    <source>
        <strain evidence="4">WA0000067209</strain>
    </source>
</reference>
<feature type="transmembrane region" description="Helical" evidence="2">
    <location>
        <begin position="90"/>
        <end position="109"/>
    </location>
</feature>
<evidence type="ECO:0000313" key="4">
    <source>
        <dbReference type="EMBL" id="KAG2185940.1"/>
    </source>
</evidence>
<proteinExistence type="predicted"/>
<evidence type="ECO:0000256" key="3">
    <source>
        <dbReference type="SAM" id="SignalP"/>
    </source>
</evidence>
<gene>
    <name evidence="4" type="ORF">INT43_002378</name>
</gene>
<name>A0A8H7Q5Z7_MORIS</name>
<feature type="chain" id="PRO_5034954635" evidence="3">
    <location>
        <begin position="20"/>
        <end position="143"/>
    </location>
</feature>
<keyword evidence="2" id="KW-1133">Transmembrane helix</keyword>
<dbReference type="AlphaFoldDB" id="A0A8H7Q5Z7"/>
<keyword evidence="2" id="KW-0812">Transmembrane</keyword>